<dbReference type="OrthoDB" id="334894at2"/>
<evidence type="ECO:0000256" key="6">
    <source>
        <dbReference type="ARBA" id="ARBA00023002"/>
    </source>
</evidence>
<sequence length="376" mass="39900">MKTKGAILRGLNQPWSVEEIEVGDPHAGEVMVELHASGMCHSDHHLVTGDTPMPAFPVMGGHEGAGKVVQVGEGVTDVKVGDHVVFSFIPSCGKCEPCVTGHSNLCDLGMYLLTGESISDGTRRIQTAAGEDVIPMCLLGTFSPYATVHMSSVVKIDEDIPFEVACLVGCGVTTGWGSATNVAEVEPGETVIVVGAGGVGMNSVQGAAVSGAKRVIVIDPSEFHREEAKKFGATHAYPSMAEAIAPVMEMTWGKMADKTIITVGRINGEDIDPALTLTRKGGRVTVVGMGGMGDMDVKLNLFLFTMLQKELRGAIFGGANPKAEIPDLLSMYKAGKLNLDDLVTKTYSLEEINQGYQDMLDGKNIRGVILYTDEDR</sequence>
<reference evidence="12 13" key="1">
    <citation type="submission" date="2019-07" db="EMBL/GenBank/DDBJ databases">
        <title>Tomitella cavernea sp. nov., an actinomycete isolated from soil.</title>
        <authorList>
            <person name="Cheng J."/>
        </authorList>
    </citation>
    <scope>NUCLEOTIDE SEQUENCE [LARGE SCALE GENOMIC DNA]</scope>
    <source>
        <strain evidence="12 13">HY188</strain>
    </source>
</reference>
<dbReference type="GO" id="GO:0005829">
    <property type="term" value="C:cytosol"/>
    <property type="evidence" value="ECO:0007669"/>
    <property type="project" value="TreeGrafter"/>
</dbReference>
<dbReference type="KEGG" id="toy:FO059_07865"/>
<organism evidence="12 13">
    <name type="scientific">Tomitella fengzijianii</name>
    <dbReference type="NCBI Taxonomy" id="2597660"/>
    <lineage>
        <taxon>Bacteria</taxon>
        <taxon>Bacillati</taxon>
        <taxon>Actinomycetota</taxon>
        <taxon>Actinomycetes</taxon>
        <taxon>Mycobacteriales</taxon>
        <taxon>Tomitella</taxon>
    </lineage>
</organism>
<dbReference type="InterPro" id="IPR023921">
    <property type="entry name" value="ADH_Zn_actinomycetes"/>
</dbReference>
<dbReference type="SUPFAM" id="SSF50129">
    <property type="entry name" value="GroES-like"/>
    <property type="match status" value="2"/>
</dbReference>
<comment type="catalytic activity">
    <reaction evidence="9">
        <text>a primary alcohol + NAD(+) = an aldehyde + NADH + H(+)</text>
        <dbReference type="Rhea" id="RHEA:10736"/>
        <dbReference type="ChEBI" id="CHEBI:15378"/>
        <dbReference type="ChEBI" id="CHEBI:15734"/>
        <dbReference type="ChEBI" id="CHEBI:17478"/>
        <dbReference type="ChEBI" id="CHEBI:57540"/>
        <dbReference type="ChEBI" id="CHEBI:57945"/>
        <dbReference type="EC" id="1.1.1.1"/>
    </reaction>
</comment>
<protein>
    <recommendedName>
        <fullName evidence="3">alcohol dehydrogenase</fullName>
        <ecNumber evidence="3">1.1.1.1</ecNumber>
    </recommendedName>
</protein>
<dbReference type="PROSITE" id="PS00059">
    <property type="entry name" value="ADH_ZINC"/>
    <property type="match status" value="1"/>
</dbReference>
<reference evidence="12 13" key="2">
    <citation type="submission" date="2019-07" db="EMBL/GenBank/DDBJ databases">
        <authorList>
            <person name="Huang Y."/>
        </authorList>
    </citation>
    <scope>NUCLEOTIDE SEQUENCE [LARGE SCALE GENOMIC DNA]</scope>
    <source>
        <strain evidence="12 13">HY188</strain>
    </source>
</reference>
<comment type="cofactor">
    <cofactor evidence="1 10">
        <name>Zn(2+)</name>
        <dbReference type="ChEBI" id="CHEBI:29105"/>
    </cofactor>
</comment>
<proteinExistence type="inferred from homology"/>
<dbReference type="GO" id="GO:0046294">
    <property type="term" value="P:formaldehyde catabolic process"/>
    <property type="evidence" value="ECO:0007669"/>
    <property type="project" value="TreeGrafter"/>
</dbReference>
<dbReference type="Proteomes" id="UP000317344">
    <property type="component" value="Chromosome"/>
</dbReference>
<evidence type="ECO:0000256" key="4">
    <source>
        <dbReference type="ARBA" id="ARBA00022723"/>
    </source>
</evidence>
<gene>
    <name evidence="12" type="ORF">FO059_07865</name>
</gene>
<dbReference type="CDD" id="cd08279">
    <property type="entry name" value="Zn_ADH_class_III"/>
    <property type="match status" value="1"/>
</dbReference>
<dbReference type="RefSeq" id="WP_143907786.1">
    <property type="nucleotide sequence ID" value="NZ_CP041765.1"/>
</dbReference>
<dbReference type="InterPro" id="IPR020843">
    <property type="entry name" value="ER"/>
</dbReference>
<dbReference type="InterPro" id="IPR036291">
    <property type="entry name" value="NAD(P)-bd_dom_sf"/>
</dbReference>
<dbReference type="PANTHER" id="PTHR43880:SF12">
    <property type="entry name" value="ALCOHOL DEHYDROGENASE CLASS-3"/>
    <property type="match status" value="1"/>
</dbReference>
<evidence type="ECO:0000256" key="2">
    <source>
        <dbReference type="ARBA" id="ARBA00008072"/>
    </source>
</evidence>
<dbReference type="EMBL" id="CP041765">
    <property type="protein sequence ID" value="QDQ97264.1"/>
    <property type="molecule type" value="Genomic_DNA"/>
</dbReference>
<comment type="catalytic activity">
    <reaction evidence="8">
        <text>a secondary alcohol + NAD(+) = a ketone + NADH + H(+)</text>
        <dbReference type="Rhea" id="RHEA:10740"/>
        <dbReference type="ChEBI" id="CHEBI:15378"/>
        <dbReference type="ChEBI" id="CHEBI:17087"/>
        <dbReference type="ChEBI" id="CHEBI:35681"/>
        <dbReference type="ChEBI" id="CHEBI:57540"/>
        <dbReference type="ChEBI" id="CHEBI:57945"/>
        <dbReference type="EC" id="1.1.1.1"/>
    </reaction>
</comment>
<comment type="similarity">
    <text evidence="2 10">Belongs to the zinc-containing alcohol dehydrogenase family.</text>
</comment>
<dbReference type="InterPro" id="IPR011032">
    <property type="entry name" value="GroES-like_sf"/>
</dbReference>
<dbReference type="GO" id="GO:0004022">
    <property type="term" value="F:alcohol dehydrogenase (NAD+) activity"/>
    <property type="evidence" value="ECO:0007669"/>
    <property type="project" value="UniProtKB-EC"/>
</dbReference>
<evidence type="ECO:0000256" key="10">
    <source>
        <dbReference type="RuleBase" id="RU361277"/>
    </source>
</evidence>
<dbReference type="InterPro" id="IPR002328">
    <property type="entry name" value="ADH_Zn_CS"/>
</dbReference>
<evidence type="ECO:0000256" key="3">
    <source>
        <dbReference type="ARBA" id="ARBA00013190"/>
    </source>
</evidence>
<evidence type="ECO:0000256" key="5">
    <source>
        <dbReference type="ARBA" id="ARBA00022833"/>
    </source>
</evidence>
<evidence type="ECO:0000259" key="11">
    <source>
        <dbReference type="SMART" id="SM00829"/>
    </source>
</evidence>
<evidence type="ECO:0000313" key="12">
    <source>
        <dbReference type="EMBL" id="QDQ97264.1"/>
    </source>
</evidence>
<dbReference type="SUPFAM" id="SSF51735">
    <property type="entry name" value="NAD(P)-binding Rossmann-fold domains"/>
    <property type="match status" value="1"/>
</dbReference>
<dbReference type="InterPro" id="IPR013154">
    <property type="entry name" value="ADH-like_N"/>
</dbReference>
<keyword evidence="5 10" id="KW-0862">Zinc</keyword>
<dbReference type="Pfam" id="PF00107">
    <property type="entry name" value="ADH_zinc_N"/>
    <property type="match status" value="1"/>
</dbReference>
<dbReference type="AlphaFoldDB" id="A0A516X2E9"/>
<feature type="domain" description="Enoyl reductase (ER)" evidence="11">
    <location>
        <begin position="10"/>
        <end position="369"/>
    </location>
</feature>
<dbReference type="SMART" id="SM00829">
    <property type="entry name" value="PKS_ER"/>
    <property type="match status" value="1"/>
</dbReference>
<dbReference type="GO" id="GO:0008270">
    <property type="term" value="F:zinc ion binding"/>
    <property type="evidence" value="ECO:0007669"/>
    <property type="project" value="InterPro"/>
</dbReference>
<dbReference type="Gene3D" id="3.40.50.720">
    <property type="entry name" value="NAD(P)-binding Rossmann-like Domain"/>
    <property type="match status" value="1"/>
</dbReference>
<keyword evidence="7" id="KW-0520">NAD</keyword>
<evidence type="ECO:0000256" key="8">
    <source>
        <dbReference type="ARBA" id="ARBA00049164"/>
    </source>
</evidence>
<dbReference type="GO" id="GO:0051903">
    <property type="term" value="F:S-(hydroxymethyl)glutathione dehydrogenase [NAD(P)+] activity"/>
    <property type="evidence" value="ECO:0007669"/>
    <property type="project" value="TreeGrafter"/>
</dbReference>
<keyword evidence="4 10" id="KW-0479">Metal-binding</keyword>
<dbReference type="PANTHER" id="PTHR43880">
    <property type="entry name" value="ALCOHOL DEHYDROGENASE"/>
    <property type="match status" value="1"/>
</dbReference>
<accession>A0A516X2E9</accession>
<evidence type="ECO:0000256" key="7">
    <source>
        <dbReference type="ARBA" id="ARBA00023027"/>
    </source>
</evidence>
<keyword evidence="6 12" id="KW-0560">Oxidoreductase</keyword>
<name>A0A516X2E9_9ACTN</name>
<evidence type="ECO:0000256" key="1">
    <source>
        <dbReference type="ARBA" id="ARBA00001947"/>
    </source>
</evidence>
<evidence type="ECO:0000313" key="13">
    <source>
        <dbReference type="Proteomes" id="UP000317344"/>
    </source>
</evidence>
<evidence type="ECO:0000256" key="9">
    <source>
        <dbReference type="ARBA" id="ARBA00049243"/>
    </source>
</evidence>
<dbReference type="NCBIfam" id="TIGR03989">
    <property type="entry name" value="Rxyl_3153"/>
    <property type="match status" value="1"/>
</dbReference>
<dbReference type="EC" id="1.1.1.1" evidence="3"/>
<dbReference type="InterPro" id="IPR013149">
    <property type="entry name" value="ADH-like_C"/>
</dbReference>
<dbReference type="Pfam" id="PF08240">
    <property type="entry name" value="ADH_N"/>
    <property type="match status" value="1"/>
</dbReference>
<dbReference type="Gene3D" id="3.90.180.10">
    <property type="entry name" value="Medium-chain alcohol dehydrogenases, catalytic domain"/>
    <property type="match status" value="1"/>
</dbReference>
<keyword evidence="13" id="KW-1185">Reference proteome</keyword>